<dbReference type="InterPro" id="IPR050810">
    <property type="entry name" value="Bact_Secretion_Sys_Channel"/>
</dbReference>
<keyword evidence="3" id="KW-0472">Membrane</keyword>
<sequence length="606" mass="67174">MKQSKPYQIPVFVRICGILLLFLQTSLACSTPINIHSGSNVALSKILEEIASICHLNVIYLQEQTKAMLDSKKTSIHINNKPLIQVLDSLLKSNDFHYTLQKDTLQVGFLLTKTFEISYIATTRVGSSNTDIVFSQDNQTHSPYNTHTNAPLGFSNFEIESQAHKMAMNKATSNTQTMGKSGTKIYSIDEIDFWGELQNEIAGVAYAPGDSYQPTTSELKNKKDIIINKAAGLLTITATPKQIKRVESYLATLNNKIQKQVLIDVYIFNIQHSNNQTYGIDWNEFYKLGNLLTLPPNAEGSNNALTGVNNGNFAISIFSQGVSINRIVEFLQTYGKVQSVSNPKVLTLNNQPAIISVGSVLRYFQNTTYQTTTQGTSIQNLSQAFPSVFAGILLDVTPSVKNDKIILKINPSITKTKDISIENQTTALESPPNLSTKQLSSLVQVKDGEKIVLGGLIDKTEGQILRKLPILGDIPLLKYLFSYKKNIKETQEMVIIISPHIVRLDAREQEQDKIEEIINFTKESDLKPQDSKDTIKDSAPDSTSQDSTKQDSSTDTDTDSTPQNKQDSTQSLEAPLESKPNKQDSTLSQPLAYKTDSPIPPHKAHI</sequence>
<dbReference type="PANTHER" id="PTHR30332:SF24">
    <property type="entry name" value="SECRETIN GSPD-RELATED"/>
    <property type="match status" value="1"/>
</dbReference>
<dbReference type="GO" id="GO:0015627">
    <property type="term" value="C:type II protein secretion system complex"/>
    <property type="evidence" value="ECO:0007669"/>
    <property type="project" value="TreeGrafter"/>
</dbReference>
<dbReference type="EMBL" id="UGHZ01000001">
    <property type="protein sequence ID" value="STP08648.1"/>
    <property type="molecule type" value="Genomic_DNA"/>
</dbReference>
<dbReference type="PROSITE" id="PS51257">
    <property type="entry name" value="PROKAR_LIPOPROTEIN"/>
    <property type="match status" value="1"/>
</dbReference>
<feature type="compositionally biased region" description="Polar residues" evidence="4">
    <location>
        <begin position="562"/>
        <end position="572"/>
    </location>
</feature>
<dbReference type="GO" id="GO:0019867">
    <property type="term" value="C:outer membrane"/>
    <property type="evidence" value="ECO:0007669"/>
    <property type="project" value="InterPro"/>
</dbReference>
<dbReference type="Pfam" id="PF07655">
    <property type="entry name" value="Secretin_N_2"/>
    <property type="match status" value="1"/>
</dbReference>
<protein>
    <submittedName>
        <fullName evidence="7">Pullulanase secretion envelope pulD</fullName>
    </submittedName>
</protein>
<evidence type="ECO:0000313" key="7">
    <source>
        <dbReference type="EMBL" id="STP08648.1"/>
    </source>
</evidence>
<dbReference type="Pfam" id="PF00263">
    <property type="entry name" value="Secretin"/>
    <property type="match status" value="1"/>
</dbReference>
<evidence type="ECO:0000256" key="4">
    <source>
        <dbReference type="SAM" id="MobiDB-lite"/>
    </source>
</evidence>
<comment type="subcellular location">
    <subcellularLocation>
        <location evidence="1">Membrane</location>
    </subcellularLocation>
</comment>
<feature type="domain" description="Type II/III secretion system secretin-like" evidence="5">
    <location>
        <begin position="331"/>
        <end position="503"/>
    </location>
</feature>
<keyword evidence="2" id="KW-0732">Signal</keyword>
<feature type="region of interest" description="Disordered" evidence="4">
    <location>
        <begin position="522"/>
        <end position="606"/>
    </location>
</feature>
<feature type="compositionally biased region" description="Low complexity" evidence="4">
    <location>
        <begin position="541"/>
        <end position="561"/>
    </location>
</feature>
<dbReference type="InterPro" id="IPR011514">
    <property type="entry name" value="Secretin_N_2"/>
</dbReference>
<organism evidence="7 8">
    <name type="scientific">Helicobacter cinaedi</name>
    <dbReference type="NCBI Taxonomy" id="213"/>
    <lineage>
        <taxon>Bacteria</taxon>
        <taxon>Pseudomonadati</taxon>
        <taxon>Campylobacterota</taxon>
        <taxon>Epsilonproteobacteria</taxon>
        <taxon>Campylobacterales</taxon>
        <taxon>Helicobacteraceae</taxon>
        <taxon>Helicobacter</taxon>
    </lineage>
</organism>
<evidence type="ECO:0000256" key="3">
    <source>
        <dbReference type="ARBA" id="ARBA00023136"/>
    </source>
</evidence>
<name>A0A377JLN4_9HELI</name>
<accession>A0A377JLN4</accession>
<dbReference type="PRINTS" id="PR00811">
    <property type="entry name" value="BCTERIALGSPD"/>
</dbReference>
<dbReference type="InterPro" id="IPR001775">
    <property type="entry name" value="GspD/PilQ"/>
</dbReference>
<feature type="compositionally biased region" description="Basic and acidic residues" evidence="4">
    <location>
        <begin position="522"/>
        <end position="539"/>
    </location>
</feature>
<evidence type="ECO:0000259" key="6">
    <source>
        <dbReference type="Pfam" id="PF07655"/>
    </source>
</evidence>
<dbReference type="InterPro" id="IPR013358">
    <property type="entry name" value="Pilus_biogenesis_MshL"/>
</dbReference>
<feature type="domain" description="Secretin N-terminal" evidence="6">
    <location>
        <begin position="112"/>
        <end position="211"/>
    </location>
</feature>
<dbReference type="InterPro" id="IPR004846">
    <property type="entry name" value="T2SS/T3SS_dom"/>
</dbReference>
<evidence type="ECO:0000259" key="5">
    <source>
        <dbReference type="Pfam" id="PF00263"/>
    </source>
</evidence>
<dbReference type="GO" id="GO:0009297">
    <property type="term" value="P:pilus assembly"/>
    <property type="evidence" value="ECO:0007669"/>
    <property type="project" value="InterPro"/>
</dbReference>
<evidence type="ECO:0000313" key="8">
    <source>
        <dbReference type="Proteomes" id="UP000255335"/>
    </source>
</evidence>
<proteinExistence type="predicted"/>
<reference evidence="7 8" key="1">
    <citation type="submission" date="2018-06" db="EMBL/GenBank/DDBJ databases">
        <authorList>
            <consortium name="Pathogen Informatics"/>
            <person name="Doyle S."/>
        </authorList>
    </citation>
    <scope>NUCLEOTIDE SEQUENCE [LARGE SCALE GENOMIC DNA]</scope>
    <source>
        <strain evidence="7 8">NCTC12221</strain>
    </source>
</reference>
<dbReference type="AlphaFoldDB" id="A0A377JLN4"/>
<evidence type="ECO:0000256" key="2">
    <source>
        <dbReference type="ARBA" id="ARBA00022729"/>
    </source>
</evidence>
<gene>
    <name evidence="7" type="primary">pulD</name>
    <name evidence="7" type="ORF">NCTC12221_00060</name>
</gene>
<dbReference type="GO" id="GO:0009306">
    <property type="term" value="P:protein secretion"/>
    <property type="evidence" value="ECO:0007669"/>
    <property type="project" value="InterPro"/>
</dbReference>
<dbReference type="NCBIfam" id="TIGR02519">
    <property type="entry name" value="pilus_MshL"/>
    <property type="match status" value="1"/>
</dbReference>
<dbReference type="Proteomes" id="UP000255335">
    <property type="component" value="Unassembled WGS sequence"/>
</dbReference>
<evidence type="ECO:0000256" key="1">
    <source>
        <dbReference type="ARBA" id="ARBA00004370"/>
    </source>
</evidence>
<dbReference type="PANTHER" id="PTHR30332">
    <property type="entry name" value="PROBABLE GENERAL SECRETION PATHWAY PROTEIN D"/>
    <property type="match status" value="1"/>
</dbReference>
<dbReference type="RefSeq" id="WP_115026517.1">
    <property type="nucleotide sequence ID" value="NZ_UGHZ01000001.1"/>
</dbReference>